<dbReference type="Gene3D" id="2.40.30.10">
    <property type="entry name" value="Translation factors"/>
    <property type="match status" value="1"/>
</dbReference>
<comment type="caution">
    <text evidence="11">The sequence shown here is derived from an EMBL/GenBank/DDBJ whole genome shotgun (WGS) entry which is preliminary data.</text>
</comment>
<dbReference type="HAMAP" id="MF_01325_B">
    <property type="entry name" value="Ribosomal_uL3_B"/>
    <property type="match status" value="1"/>
</dbReference>
<evidence type="ECO:0000313" key="10">
    <source>
        <dbReference type="EMBL" id="KAB1213743.1"/>
    </source>
</evidence>
<dbReference type="PANTHER" id="PTHR11229:SF8">
    <property type="entry name" value="LARGE RIBOSOMAL SUBUNIT PROTEIN UL3M"/>
    <property type="match status" value="1"/>
</dbReference>
<keyword evidence="12" id="KW-1185">Reference proteome</keyword>
<dbReference type="InterPro" id="IPR009000">
    <property type="entry name" value="Transl_B-barrel_sf"/>
</dbReference>
<accession>A0A6A1VLD7</accession>
<evidence type="ECO:0000256" key="1">
    <source>
        <dbReference type="ARBA" id="ARBA00004173"/>
    </source>
</evidence>
<dbReference type="Gene3D" id="4.10.960.10">
    <property type="entry name" value="Ribosomal protein L3, domain 3"/>
    <property type="match status" value="1"/>
</dbReference>
<evidence type="ECO:0000256" key="2">
    <source>
        <dbReference type="ARBA" id="ARBA00006540"/>
    </source>
</evidence>
<dbReference type="GO" id="GO:0006412">
    <property type="term" value="P:translation"/>
    <property type="evidence" value="ECO:0007669"/>
    <property type="project" value="InterPro"/>
</dbReference>
<keyword evidence="5" id="KW-0496">Mitochondrion</keyword>
<dbReference type="Pfam" id="PF00297">
    <property type="entry name" value="Ribosomal_L3"/>
    <property type="match status" value="1"/>
</dbReference>
<sequence>MSALSRGLISRLRLLAVNPAVTTTTATTTTTITTLAPSPYQCFFFLRRFSTADLLVDEDPETVQQKLSRVMTPNSKRTGLIAVKCGMSALWDKWGARIPISILWVDDNIVSQVKTIDKEGITALQIGCGQKKAKHLTKPEVGHFRAQGVPLKRKLREFPVTEDALLPVGTSLGVRHFVPGQYVDVTGITRGKGFQGVMKRHGFSGMPASHGASLSHRTPGSTGQRDAPGKESEQVGGRIKLHLFCPISVNFCKIFSDPVVMFHINLSKFILQLPWYSYLQTHKFPKQVFKGKKMPGRMGAKQRTVKNVWVYKIDPARNLMWVKGQVPGAEGNFVFIKDSVYKKPDISLLPFPTYLAPEDEDTAELEPLVADLGEVDPFMVAD</sequence>
<dbReference type="InterPro" id="IPR019927">
    <property type="entry name" value="Ribosomal_uL3_bac/org-type"/>
</dbReference>
<dbReference type="GO" id="GO:0005762">
    <property type="term" value="C:mitochondrial large ribosomal subunit"/>
    <property type="evidence" value="ECO:0007669"/>
    <property type="project" value="TreeGrafter"/>
</dbReference>
<evidence type="ECO:0000256" key="5">
    <source>
        <dbReference type="ARBA" id="ARBA00023128"/>
    </source>
</evidence>
<keyword evidence="6 8" id="KW-0687">Ribonucleoprotein</keyword>
<dbReference type="InterPro" id="IPR000597">
    <property type="entry name" value="Ribosomal_uL3"/>
</dbReference>
<dbReference type="InterPro" id="IPR044892">
    <property type="entry name" value="Ribosomal_L3_dom_3_arc_sf"/>
</dbReference>
<evidence type="ECO:0000256" key="4">
    <source>
        <dbReference type="ARBA" id="ARBA00022980"/>
    </source>
</evidence>
<reference evidence="11" key="3">
    <citation type="submission" date="2019-09" db="EMBL/GenBank/DDBJ databases">
        <authorList>
            <person name="Gao Z."/>
        </authorList>
    </citation>
    <scope>NUCLEOTIDE SEQUENCE</scope>
    <source>
        <tissue evidence="11">Leaves</tissue>
    </source>
</reference>
<dbReference type="PANTHER" id="PTHR11229">
    <property type="entry name" value="50S RIBOSOMAL PROTEIN L3"/>
    <property type="match status" value="1"/>
</dbReference>
<comment type="similarity">
    <text evidence="2 8">Belongs to the universal ribosomal protein uL3 family.</text>
</comment>
<reference evidence="11" key="1">
    <citation type="submission" date="2018-07" db="EMBL/GenBank/DDBJ databases">
        <authorList>
            <person name="Gao Z.-S."/>
            <person name="Jia H.-M."/>
            <person name="Jia H.-J."/>
            <person name="Cai Q.-L."/>
            <person name="Wang Y."/>
            <person name="Zhao H.-B."/>
        </authorList>
    </citation>
    <scope>NUCLEOTIDE SEQUENCE</scope>
    <source>
        <tissue evidence="11">Leaves</tissue>
    </source>
</reference>
<dbReference type="GO" id="GO:0003735">
    <property type="term" value="F:structural constituent of ribosome"/>
    <property type="evidence" value="ECO:0007669"/>
    <property type="project" value="InterPro"/>
</dbReference>
<dbReference type="EMBL" id="RXIC02000023">
    <property type="protein sequence ID" value="KAB1213752.1"/>
    <property type="molecule type" value="Genomic_DNA"/>
</dbReference>
<dbReference type="EMBL" id="RXIC02000023">
    <property type="protein sequence ID" value="KAB1213743.1"/>
    <property type="molecule type" value="Genomic_DNA"/>
</dbReference>
<dbReference type="FunFam" id="2.40.30.10:FF:000004">
    <property type="entry name" value="50S ribosomal protein L3"/>
    <property type="match status" value="1"/>
</dbReference>
<organism evidence="11 12">
    <name type="scientific">Morella rubra</name>
    <name type="common">Chinese bayberry</name>
    <dbReference type="NCBI Taxonomy" id="262757"/>
    <lineage>
        <taxon>Eukaryota</taxon>
        <taxon>Viridiplantae</taxon>
        <taxon>Streptophyta</taxon>
        <taxon>Embryophyta</taxon>
        <taxon>Tracheophyta</taxon>
        <taxon>Spermatophyta</taxon>
        <taxon>Magnoliopsida</taxon>
        <taxon>eudicotyledons</taxon>
        <taxon>Gunneridae</taxon>
        <taxon>Pentapetalae</taxon>
        <taxon>rosids</taxon>
        <taxon>fabids</taxon>
        <taxon>Fagales</taxon>
        <taxon>Myricaceae</taxon>
        <taxon>Morella</taxon>
    </lineage>
</organism>
<dbReference type="NCBIfam" id="TIGR03625">
    <property type="entry name" value="L3_bact"/>
    <property type="match status" value="1"/>
</dbReference>
<gene>
    <name evidence="10" type="ORF">CJ030_MR5G021875</name>
    <name evidence="11" type="ORF">CJ030_MR5G021884</name>
</gene>
<dbReference type="FunFam" id="3.30.160.810:FF:000001">
    <property type="entry name" value="50S ribosomal protein L3"/>
    <property type="match status" value="1"/>
</dbReference>
<dbReference type="Gene3D" id="3.30.160.810">
    <property type="match status" value="1"/>
</dbReference>
<dbReference type="OrthoDB" id="274683at2759"/>
<evidence type="ECO:0000313" key="12">
    <source>
        <dbReference type="Proteomes" id="UP000516437"/>
    </source>
</evidence>
<dbReference type="AlphaFoldDB" id="A0A6A1VLD7"/>
<comment type="subcellular location">
    <subcellularLocation>
        <location evidence="1">Mitochondrion</location>
    </subcellularLocation>
</comment>
<protein>
    <recommendedName>
        <fullName evidence="7">Large ribosomal subunit protein uL3m</fullName>
    </recommendedName>
</protein>
<evidence type="ECO:0000256" key="6">
    <source>
        <dbReference type="ARBA" id="ARBA00023274"/>
    </source>
</evidence>
<evidence type="ECO:0000256" key="9">
    <source>
        <dbReference type="SAM" id="MobiDB-lite"/>
    </source>
</evidence>
<evidence type="ECO:0000256" key="8">
    <source>
        <dbReference type="RuleBase" id="RU003905"/>
    </source>
</evidence>
<dbReference type="SUPFAM" id="SSF50447">
    <property type="entry name" value="Translation proteins"/>
    <property type="match status" value="2"/>
</dbReference>
<keyword evidence="4 8" id="KW-0689">Ribosomal protein</keyword>
<evidence type="ECO:0000256" key="7">
    <source>
        <dbReference type="ARBA" id="ARBA00035209"/>
    </source>
</evidence>
<evidence type="ECO:0000313" key="11">
    <source>
        <dbReference type="EMBL" id="KAB1213752.1"/>
    </source>
</evidence>
<name>A0A6A1VLD7_9ROSI</name>
<dbReference type="PROSITE" id="PS00474">
    <property type="entry name" value="RIBOSOMAL_L3"/>
    <property type="match status" value="1"/>
</dbReference>
<reference evidence="11 12" key="2">
    <citation type="journal article" date="2019" name="Plant Biotechnol. J.">
        <title>The red bayberry genome and genetic basis of sex determination.</title>
        <authorList>
            <person name="Jia H.M."/>
            <person name="Jia H.J."/>
            <person name="Cai Q.L."/>
            <person name="Wang Y."/>
            <person name="Zhao H.B."/>
            <person name="Yang W.F."/>
            <person name="Wang G.Y."/>
            <person name="Li Y.H."/>
            <person name="Zhan D.L."/>
            <person name="Shen Y.T."/>
            <person name="Niu Q.F."/>
            <person name="Chang L."/>
            <person name="Qiu J."/>
            <person name="Zhao L."/>
            <person name="Xie H.B."/>
            <person name="Fu W.Y."/>
            <person name="Jin J."/>
            <person name="Li X.W."/>
            <person name="Jiao Y."/>
            <person name="Zhou C.C."/>
            <person name="Tu T."/>
            <person name="Chai C.Y."/>
            <person name="Gao J.L."/>
            <person name="Fan L.J."/>
            <person name="van de Weg E."/>
            <person name="Wang J.Y."/>
            <person name="Gao Z.S."/>
        </authorList>
    </citation>
    <scope>NUCLEOTIDE SEQUENCE [LARGE SCALE GENOMIC DNA]</scope>
    <source>
        <tissue evidence="11">Leaves</tissue>
    </source>
</reference>
<feature type="region of interest" description="Disordered" evidence="9">
    <location>
        <begin position="207"/>
        <end position="232"/>
    </location>
</feature>
<keyword evidence="3" id="KW-0809">Transit peptide</keyword>
<evidence type="ECO:0000256" key="3">
    <source>
        <dbReference type="ARBA" id="ARBA00022946"/>
    </source>
</evidence>
<dbReference type="InterPro" id="IPR019926">
    <property type="entry name" value="Ribosomal_uL3_CS"/>
</dbReference>
<dbReference type="Proteomes" id="UP000516437">
    <property type="component" value="Chromosome 5"/>
</dbReference>
<feature type="compositionally biased region" description="Polar residues" evidence="9">
    <location>
        <begin position="215"/>
        <end position="224"/>
    </location>
</feature>
<proteinExistence type="inferred from homology"/>